<evidence type="ECO:0000256" key="4">
    <source>
        <dbReference type="ARBA" id="ARBA00023136"/>
    </source>
</evidence>
<evidence type="ECO:0000256" key="1">
    <source>
        <dbReference type="ARBA" id="ARBA00004141"/>
    </source>
</evidence>
<dbReference type="GO" id="GO:0022857">
    <property type="term" value="F:transmembrane transporter activity"/>
    <property type="evidence" value="ECO:0007669"/>
    <property type="project" value="InterPro"/>
</dbReference>
<dbReference type="PROSITE" id="PS50850">
    <property type="entry name" value="MFS"/>
    <property type="match status" value="1"/>
</dbReference>
<feature type="domain" description="Major facilitator superfamily (MFS) profile" evidence="6">
    <location>
        <begin position="12"/>
        <end position="495"/>
    </location>
</feature>
<keyword evidence="2 5" id="KW-0812">Transmembrane</keyword>
<accession>A0A2W6HV47</accession>
<dbReference type="Gene3D" id="1.20.1720.10">
    <property type="entry name" value="Multidrug resistance protein D"/>
    <property type="match status" value="2"/>
</dbReference>
<feature type="transmembrane region" description="Helical" evidence="5">
    <location>
        <begin position="111"/>
        <end position="128"/>
    </location>
</feature>
<proteinExistence type="predicted"/>
<comment type="subcellular location">
    <subcellularLocation>
        <location evidence="1">Membrane</location>
        <topology evidence="1">Multi-pass membrane protein</topology>
    </subcellularLocation>
</comment>
<keyword evidence="4 5" id="KW-0472">Membrane</keyword>
<dbReference type="Proteomes" id="UP000249614">
    <property type="component" value="Unassembled WGS sequence"/>
</dbReference>
<evidence type="ECO:0000259" key="6">
    <source>
        <dbReference type="PROSITE" id="PS50850"/>
    </source>
</evidence>
<feature type="transmembrane region" description="Helical" evidence="5">
    <location>
        <begin position="407"/>
        <end position="427"/>
    </location>
</feature>
<dbReference type="EMBL" id="LXXM01000234">
    <property type="protein sequence ID" value="PZS87347.1"/>
    <property type="molecule type" value="Genomic_DNA"/>
</dbReference>
<dbReference type="InterPro" id="IPR020846">
    <property type="entry name" value="MFS_dom"/>
</dbReference>
<dbReference type="GO" id="GO:0016020">
    <property type="term" value="C:membrane"/>
    <property type="evidence" value="ECO:0007669"/>
    <property type="project" value="UniProtKB-SubCell"/>
</dbReference>
<feature type="transmembrane region" description="Helical" evidence="5">
    <location>
        <begin position="170"/>
        <end position="191"/>
    </location>
</feature>
<feature type="transmembrane region" description="Helical" evidence="5">
    <location>
        <begin position="270"/>
        <end position="295"/>
    </location>
</feature>
<dbReference type="InterPro" id="IPR011701">
    <property type="entry name" value="MFS"/>
</dbReference>
<feature type="transmembrane region" description="Helical" evidence="5">
    <location>
        <begin position="364"/>
        <end position="386"/>
    </location>
</feature>
<gene>
    <name evidence="7" type="ORF">A7X83_17700</name>
</gene>
<feature type="transmembrane region" description="Helical" evidence="5">
    <location>
        <begin position="140"/>
        <end position="158"/>
    </location>
</feature>
<dbReference type="PANTHER" id="PTHR42718:SF49">
    <property type="entry name" value="EXPORT PROTEIN"/>
    <property type="match status" value="1"/>
</dbReference>
<feature type="transmembrane region" description="Helical" evidence="5">
    <location>
        <begin position="53"/>
        <end position="74"/>
    </location>
</feature>
<comment type="caution">
    <text evidence="7">The sequence shown here is derived from an EMBL/GenBank/DDBJ whole genome shotgun (WGS) entry which is preliminary data.</text>
</comment>
<feature type="transmembrane region" description="Helical" evidence="5">
    <location>
        <begin position="307"/>
        <end position="327"/>
    </location>
</feature>
<evidence type="ECO:0000313" key="7">
    <source>
        <dbReference type="EMBL" id="PZS87347.1"/>
    </source>
</evidence>
<evidence type="ECO:0000256" key="2">
    <source>
        <dbReference type="ARBA" id="ARBA00022692"/>
    </source>
</evidence>
<protein>
    <submittedName>
        <fullName evidence="7">MFS transporter</fullName>
    </submittedName>
</protein>
<feature type="transmembrane region" description="Helical" evidence="5">
    <location>
        <begin position="229"/>
        <end position="250"/>
    </location>
</feature>
<name>A0A2W6HV47_STEMA</name>
<evidence type="ECO:0000256" key="3">
    <source>
        <dbReference type="ARBA" id="ARBA00022989"/>
    </source>
</evidence>
<dbReference type="PANTHER" id="PTHR42718">
    <property type="entry name" value="MAJOR FACILITATOR SUPERFAMILY MULTIDRUG TRANSPORTER MFSC"/>
    <property type="match status" value="1"/>
</dbReference>
<feature type="transmembrane region" description="Helical" evidence="5">
    <location>
        <begin position="203"/>
        <end position="223"/>
    </location>
</feature>
<keyword evidence="3 5" id="KW-1133">Transmembrane helix</keyword>
<dbReference type="InterPro" id="IPR036259">
    <property type="entry name" value="MFS_trans_sf"/>
</dbReference>
<sequence length="503" mass="51072">MSVASAETAGSSRLGLVLAGCLTALTIPLSIASPAVAVPAIRAALGGSPAELSWVINAYLLTYGCTTLVAGGLADLHGRRRIWILGGALFAVVTGLIPLMPDVAWINALRLLQGMAASAAFAGAMASLAQVFDGQARARVFSLIGTTFGAGAAGGPLLAGGLIDALGWEWVFFLPALLAALILPLAAVSCVESRNAGSPHLDWPGAVTFMLALGSLTYAMILLPERGPMHLQTLALLLLAVVLLAVFIAVERSRRAPLLDLALFRNRRFVGVQILAAAPAFSYVVLLVVLPAGFIGVEGLRPTGAGLAMAALSAPLLVVPLAAGCLLRWMPARALCCAGLLIAALGLAWLAMELPSPQARWMPMLVIGIGIGLPWGIMDGLAVSVVGKEQAGMAAGIFNAMRLAGDAIALALVGIMLSARIGASAALDAGGVARAAAHRLSMGDLAGAADALPGVSPAMLAQAYMEAVRGQLFVLATATVICAVVLGYLLREEDAPGLGGGGQ</sequence>
<feature type="transmembrane region" description="Helical" evidence="5">
    <location>
        <begin position="472"/>
        <end position="490"/>
    </location>
</feature>
<dbReference type="SUPFAM" id="SSF103473">
    <property type="entry name" value="MFS general substrate transporter"/>
    <property type="match status" value="1"/>
</dbReference>
<organism evidence="7 8">
    <name type="scientific">Stenotrophomonas maltophilia</name>
    <name type="common">Pseudomonas maltophilia</name>
    <name type="synonym">Xanthomonas maltophilia</name>
    <dbReference type="NCBI Taxonomy" id="40324"/>
    <lineage>
        <taxon>Bacteria</taxon>
        <taxon>Pseudomonadati</taxon>
        <taxon>Pseudomonadota</taxon>
        <taxon>Gammaproteobacteria</taxon>
        <taxon>Lysobacterales</taxon>
        <taxon>Lysobacteraceae</taxon>
        <taxon>Stenotrophomonas</taxon>
        <taxon>Stenotrophomonas maltophilia group</taxon>
    </lineage>
</organism>
<reference evidence="7 8" key="1">
    <citation type="submission" date="2016-05" db="EMBL/GenBank/DDBJ databases">
        <authorList>
            <person name="Lavstsen T."/>
            <person name="Jespersen J.S."/>
        </authorList>
    </citation>
    <scope>NUCLEOTIDE SEQUENCE [LARGE SCALE GENOMIC DNA]</scope>
    <source>
        <strain evidence="7 8">SM-5815</strain>
    </source>
</reference>
<dbReference type="Pfam" id="PF07690">
    <property type="entry name" value="MFS_1"/>
    <property type="match status" value="1"/>
</dbReference>
<feature type="transmembrane region" description="Helical" evidence="5">
    <location>
        <begin position="81"/>
        <end position="99"/>
    </location>
</feature>
<dbReference type="CDD" id="cd17321">
    <property type="entry name" value="MFS_MMR_MDR_like"/>
    <property type="match status" value="1"/>
</dbReference>
<feature type="transmembrane region" description="Helical" evidence="5">
    <location>
        <begin position="334"/>
        <end position="352"/>
    </location>
</feature>
<evidence type="ECO:0000313" key="8">
    <source>
        <dbReference type="Proteomes" id="UP000249614"/>
    </source>
</evidence>
<dbReference type="AlphaFoldDB" id="A0A2W6HV47"/>
<evidence type="ECO:0000256" key="5">
    <source>
        <dbReference type="SAM" id="Phobius"/>
    </source>
</evidence>